<name>A0A0N8RFM3_PSEA0</name>
<feature type="transmembrane region" description="Helical" evidence="1">
    <location>
        <begin position="12"/>
        <end position="31"/>
    </location>
</feature>
<organism evidence="2 3">
    <name type="scientific">Pseudomonas amygdali pv. dendropanacis</name>
    <dbReference type="NCBI Taxonomy" id="235272"/>
    <lineage>
        <taxon>Bacteria</taxon>
        <taxon>Pseudomonadati</taxon>
        <taxon>Pseudomonadota</taxon>
        <taxon>Gammaproteobacteria</taxon>
        <taxon>Pseudomonadales</taxon>
        <taxon>Pseudomonadaceae</taxon>
        <taxon>Pseudomonas</taxon>
        <taxon>Pseudomonas amygdali</taxon>
    </lineage>
</organism>
<dbReference type="RefSeq" id="WP_044324514.1">
    <property type="nucleotide sequence ID" value="NZ_JYHG01000064.1"/>
</dbReference>
<feature type="transmembrane region" description="Helical" evidence="1">
    <location>
        <begin position="51"/>
        <end position="70"/>
    </location>
</feature>
<protein>
    <recommendedName>
        <fullName evidence="4">DUF4345 domain-containing protein</fullName>
    </recommendedName>
</protein>
<evidence type="ECO:0000256" key="1">
    <source>
        <dbReference type="SAM" id="Phobius"/>
    </source>
</evidence>
<comment type="caution">
    <text evidence="2">The sequence shown here is derived from an EMBL/GenBank/DDBJ whole genome shotgun (WGS) entry which is preliminary data.</text>
</comment>
<sequence>MSAPTTSSRAFRYLATLSALLFFALAAIWLLSPATLLANWGVAFEGEPTGIVGRRSAPLYAAIGLMLFWVRNAPHSEGRTAVAAGFTVACLLLAVLGCVEWATGRLNEGILPAIMLEVGLALAFTLVLRREQKRAPRR</sequence>
<dbReference type="Proteomes" id="UP000050346">
    <property type="component" value="Unassembled WGS sequence"/>
</dbReference>
<evidence type="ECO:0000313" key="3">
    <source>
        <dbReference type="Proteomes" id="UP000050346"/>
    </source>
</evidence>
<reference evidence="2 3" key="1">
    <citation type="submission" date="2015-09" db="EMBL/GenBank/DDBJ databases">
        <title>Genome announcement of multiple Pseudomonas syringae strains.</title>
        <authorList>
            <person name="Thakur S."/>
            <person name="Wang P.W."/>
            <person name="Gong Y."/>
            <person name="Weir B.S."/>
            <person name="Guttman D.S."/>
        </authorList>
    </citation>
    <scope>NUCLEOTIDE SEQUENCE [LARGE SCALE GENOMIC DNA]</scope>
    <source>
        <strain evidence="2 3">ICMP9150</strain>
    </source>
</reference>
<gene>
    <name evidence="2" type="ORF">ALO71_02936</name>
</gene>
<dbReference type="EMBL" id="LJQG01000039">
    <property type="protein sequence ID" value="KPX23591.1"/>
    <property type="molecule type" value="Genomic_DNA"/>
</dbReference>
<accession>A0A0N8RFM3</accession>
<evidence type="ECO:0000313" key="2">
    <source>
        <dbReference type="EMBL" id="KPX23591.1"/>
    </source>
</evidence>
<dbReference type="AlphaFoldDB" id="A0A0N8RFM3"/>
<keyword evidence="1" id="KW-0812">Transmembrane</keyword>
<keyword evidence="1" id="KW-0472">Membrane</keyword>
<proteinExistence type="predicted"/>
<feature type="transmembrane region" description="Helical" evidence="1">
    <location>
        <begin position="82"/>
        <end position="103"/>
    </location>
</feature>
<evidence type="ECO:0008006" key="4">
    <source>
        <dbReference type="Google" id="ProtNLM"/>
    </source>
</evidence>
<dbReference type="PATRIC" id="fig|235272.12.peg.4029"/>
<keyword evidence="1" id="KW-1133">Transmembrane helix</keyword>
<feature type="transmembrane region" description="Helical" evidence="1">
    <location>
        <begin position="109"/>
        <end position="128"/>
    </location>
</feature>